<sequence length="386" mass="41605">MQTLNLQTSQAQLFIPFTPSPGGQSSPKMTDPNERFFRHFQSQLTTIQDQIDDLGALSPVNGERQMCTDTILAGISRLNNEVIDAGDYIPAYDQRAYSQAIKALTEKLNETTGKFKPKSRFQFKPRAQNATAQAGAAETRSQAPSLQQSPASPSVAAADDKDEHAASSQAASKDYNAELRDPAAAKTGGVRKPSFSQARSIALEGHEAVHIALPTGAAKSSASVTDLDRCVVDMSAPTVDGGRPFAGLALRNVRRSLVVAGRVDGPAHVTGVEGSVVVVAARQVRMHDCRDVDVYLHCASHPIIEDCSGVRFAPIPATYLPEELSGVTNQWDQVDDFKWLKSEPSPNWSVLPKGERISDARWRDAVSGDPSPTADDILRRFGIPSS</sequence>
<dbReference type="PANTHER" id="PTHR15139">
    <property type="entry name" value="TUBULIN FOLDING COFACTOR C"/>
    <property type="match status" value="1"/>
</dbReference>
<dbReference type="PROSITE" id="PS51329">
    <property type="entry name" value="C_CAP_COFACTOR_C"/>
    <property type="match status" value="1"/>
</dbReference>
<evidence type="ECO:0000259" key="8">
    <source>
        <dbReference type="PROSITE" id="PS51329"/>
    </source>
</evidence>
<dbReference type="STRING" id="155417.A0A4Q4SSL9"/>
<dbReference type="Gene3D" id="2.160.20.70">
    <property type="match status" value="1"/>
</dbReference>
<dbReference type="SMART" id="SM00673">
    <property type="entry name" value="CARP"/>
    <property type="match status" value="1"/>
</dbReference>
<evidence type="ECO:0000256" key="6">
    <source>
        <dbReference type="ARBA" id="ARBA00026055"/>
    </source>
</evidence>
<dbReference type="GO" id="GO:0007023">
    <property type="term" value="P:post-chaperonin tubulin folding pathway"/>
    <property type="evidence" value="ECO:0007669"/>
    <property type="project" value="InterPro"/>
</dbReference>
<protein>
    <recommendedName>
        <fullName evidence="8">C-CAP/cofactor C-like domain-containing protein</fullName>
    </recommendedName>
</protein>
<dbReference type="GO" id="GO:0005737">
    <property type="term" value="C:cytoplasm"/>
    <property type="evidence" value="ECO:0007669"/>
    <property type="project" value="UniProtKB-SubCell"/>
</dbReference>
<evidence type="ECO:0000256" key="5">
    <source>
        <dbReference type="ARBA" id="ARBA00023186"/>
    </source>
</evidence>
<feature type="region of interest" description="Disordered" evidence="7">
    <location>
        <begin position="115"/>
        <end position="177"/>
    </location>
</feature>
<dbReference type="InterPro" id="IPR038397">
    <property type="entry name" value="TBCC_N_sf"/>
</dbReference>
<comment type="subcellular location">
    <subcellularLocation>
        <location evidence="1">Cytoplasm</location>
    </subcellularLocation>
</comment>
<keyword evidence="4" id="KW-0007">Acetylation</keyword>
<feature type="domain" description="C-CAP/cofactor C-like" evidence="8">
    <location>
        <begin position="182"/>
        <end position="339"/>
    </location>
</feature>
<dbReference type="Pfam" id="PF07986">
    <property type="entry name" value="TBCC"/>
    <property type="match status" value="1"/>
</dbReference>
<reference evidence="9 10" key="1">
    <citation type="submission" date="2018-06" db="EMBL/GenBank/DDBJ databases">
        <title>Complete Genomes of Monosporascus.</title>
        <authorList>
            <person name="Robinson A.J."/>
            <person name="Natvig D.O."/>
        </authorList>
    </citation>
    <scope>NUCLEOTIDE SEQUENCE [LARGE SCALE GENOMIC DNA]</scope>
    <source>
        <strain evidence="9 10">CBS 110550</strain>
    </source>
</reference>
<dbReference type="Gene3D" id="1.20.58.1250">
    <property type="entry name" value="Tubulin Binding Cofactor C, N-terminal domain"/>
    <property type="match status" value="1"/>
</dbReference>
<keyword evidence="5" id="KW-0143">Chaperone</keyword>
<dbReference type="EMBL" id="QJNU01001565">
    <property type="protein sequence ID" value="RYO75327.1"/>
    <property type="molecule type" value="Genomic_DNA"/>
</dbReference>
<dbReference type="Proteomes" id="UP000293360">
    <property type="component" value="Unassembled WGS sequence"/>
</dbReference>
<keyword evidence="3" id="KW-0963">Cytoplasm</keyword>
<dbReference type="PANTHER" id="PTHR15139:SF0">
    <property type="entry name" value="TUBULIN-SPECIFIC CHAPERONE C"/>
    <property type="match status" value="1"/>
</dbReference>
<dbReference type="InterPro" id="IPR012945">
    <property type="entry name" value="Tubulin-bd_cofactor_C_dom"/>
</dbReference>
<evidence type="ECO:0000313" key="9">
    <source>
        <dbReference type="EMBL" id="RYO75327.1"/>
    </source>
</evidence>
<evidence type="ECO:0000256" key="3">
    <source>
        <dbReference type="ARBA" id="ARBA00022490"/>
    </source>
</evidence>
<comment type="subunit">
    <text evidence="6">Supercomplex made of cofactors A to E. Cofactors A and D function by capturing and stabilizing tubulin in a quasi-native conformation. Cofactor E binds to the cofactor D-tubulin complex; interaction with cofactor C then causes the release of tubulin polypeptides that are committed to the native state.</text>
</comment>
<dbReference type="InterPro" id="IPR006599">
    <property type="entry name" value="CARP_motif"/>
</dbReference>
<dbReference type="GO" id="GO:0015631">
    <property type="term" value="F:tubulin binding"/>
    <property type="evidence" value="ECO:0007669"/>
    <property type="project" value="InterPro"/>
</dbReference>
<keyword evidence="10" id="KW-1185">Reference proteome</keyword>
<evidence type="ECO:0000256" key="4">
    <source>
        <dbReference type="ARBA" id="ARBA00022990"/>
    </source>
</evidence>
<dbReference type="InterPro" id="IPR027684">
    <property type="entry name" value="TBCC"/>
</dbReference>
<accession>A0A4Q4SSL9</accession>
<evidence type="ECO:0000256" key="7">
    <source>
        <dbReference type="SAM" id="MobiDB-lite"/>
    </source>
</evidence>
<dbReference type="Pfam" id="PF16752">
    <property type="entry name" value="TBCC_N"/>
    <property type="match status" value="1"/>
</dbReference>
<dbReference type="OrthoDB" id="194775at2759"/>
<dbReference type="InterPro" id="IPR017901">
    <property type="entry name" value="C-CAP_CF_C-like"/>
</dbReference>
<dbReference type="InterPro" id="IPR031925">
    <property type="entry name" value="TBCC_N"/>
</dbReference>
<feature type="compositionally biased region" description="Low complexity" evidence="7">
    <location>
        <begin position="127"/>
        <end position="157"/>
    </location>
</feature>
<comment type="similarity">
    <text evidence="2">Belongs to the TBCC family.</text>
</comment>
<name>A0A4Q4SSL9_9PEZI</name>
<dbReference type="AlphaFoldDB" id="A0A4Q4SSL9"/>
<evidence type="ECO:0000313" key="10">
    <source>
        <dbReference type="Proteomes" id="UP000293360"/>
    </source>
</evidence>
<dbReference type="InterPro" id="IPR016098">
    <property type="entry name" value="CAP/MinC_C"/>
</dbReference>
<evidence type="ECO:0000256" key="1">
    <source>
        <dbReference type="ARBA" id="ARBA00004496"/>
    </source>
</evidence>
<gene>
    <name evidence="9" type="ORF">DL764_010497</name>
</gene>
<dbReference type="GO" id="GO:0007021">
    <property type="term" value="P:tubulin complex assembly"/>
    <property type="evidence" value="ECO:0007669"/>
    <property type="project" value="TreeGrafter"/>
</dbReference>
<organism evidence="9 10">
    <name type="scientific">Monosporascus ibericus</name>
    <dbReference type="NCBI Taxonomy" id="155417"/>
    <lineage>
        <taxon>Eukaryota</taxon>
        <taxon>Fungi</taxon>
        <taxon>Dikarya</taxon>
        <taxon>Ascomycota</taxon>
        <taxon>Pezizomycotina</taxon>
        <taxon>Sordariomycetes</taxon>
        <taxon>Xylariomycetidae</taxon>
        <taxon>Xylariales</taxon>
        <taxon>Xylariales incertae sedis</taxon>
        <taxon>Monosporascus</taxon>
    </lineage>
</organism>
<comment type="caution">
    <text evidence="9">The sequence shown here is derived from an EMBL/GenBank/DDBJ whole genome shotgun (WGS) entry which is preliminary data.</text>
</comment>
<proteinExistence type="inferred from homology"/>
<evidence type="ECO:0000256" key="2">
    <source>
        <dbReference type="ARBA" id="ARBA00008848"/>
    </source>
</evidence>